<dbReference type="HOGENOM" id="CLU_2156459_0_0_5"/>
<dbReference type="EMBL" id="CP004372">
    <property type="protein sequence ID" value="AHM04523.1"/>
    <property type="molecule type" value="Genomic_DNA"/>
</dbReference>
<name>W8RTL8_9RHOB</name>
<evidence type="ECO:0000313" key="2">
    <source>
        <dbReference type="Proteomes" id="UP000019593"/>
    </source>
</evidence>
<accession>W8RTL8</accession>
<proteinExistence type="predicted"/>
<dbReference type="AlphaFoldDB" id="W8RTL8"/>
<reference evidence="1 2" key="1">
    <citation type="submission" date="2013-03" db="EMBL/GenBank/DDBJ databases">
        <authorList>
            <person name="Fiebig A."/>
            <person name="Goeker M."/>
            <person name="Klenk H.-P.P."/>
        </authorList>
    </citation>
    <scope>NUCLEOTIDE SEQUENCE [LARGE SCALE GENOMIC DNA]</scope>
    <source>
        <strain evidence="2">DSM 19469</strain>
    </source>
</reference>
<dbReference type="KEGG" id="red:roselon_02180"/>
<keyword evidence="2" id="KW-1185">Reference proteome</keyword>
<gene>
    <name evidence="1" type="ORF">roselon_02180</name>
</gene>
<evidence type="ECO:0000313" key="1">
    <source>
        <dbReference type="EMBL" id="AHM04523.1"/>
    </source>
</evidence>
<protein>
    <submittedName>
        <fullName evidence="1">Uncharacterized protein</fullName>
    </submittedName>
</protein>
<dbReference type="RefSeq" id="WP_025312304.1">
    <property type="nucleotide sequence ID" value="NZ_CP004372.1"/>
</dbReference>
<sequence>MKPRLPLLIMAFPTAGRAQFTLLQMTGDCQGEGIYADGTESARLRCQLQIDGSDTRVAGRPGRAEVILRGASATEAAIIHFGLNGDGTLPFAAEQTLADGRIQSSVLLSPR</sequence>
<dbReference type="Proteomes" id="UP000019593">
    <property type="component" value="Chromosome"/>
</dbReference>
<organism evidence="1 2">
    <name type="scientific">Roseicyclus elongatus DSM 19469</name>
    <dbReference type="NCBI Taxonomy" id="1294273"/>
    <lineage>
        <taxon>Bacteria</taxon>
        <taxon>Pseudomonadati</taxon>
        <taxon>Pseudomonadota</taxon>
        <taxon>Alphaproteobacteria</taxon>
        <taxon>Rhodobacterales</taxon>
        <taxon>Roseobacteraceae</taxon>
        <taxon>Roseicyclus</taxon>
    </lineage>
</organism>